<dbReference type="Gene3D" id="3.30.870.10">
    <property type="entry name" value="Endonuclease Chain A"/>
    <property type="match status" value="2"/>
</dbReference>
<reference evidence="13" key="1">
    <citation type="journal article" date="2018" name="Front. Microbiol.">
        <title>Genome-Based Analysis Reveals the Taxonomy and Diversity of the Family Idiomarinaceae.</title>
        <authorList>
            <person name="Liu Y."/>
            <person name="Lai Q."/>
            <person name="Shao Z."/>
        </authorList>
    </citation>
    <scope>NUCLEOTIDE SEQUENCE [LARGE SCALE GENOMIC DNA]</scope>
    <source>
        <strain evidence="13">AIS</strain>
    </source>
</reference>
<dbReference type="InterPro" id="IPR001736">
    <property type="entry name" value="PLipase_D/transphosphatidylase"/>
</dbReference>
<keyword evidence="1 8" id="KW-0597">Phosphoprotein</keyword>
<dbReference type="SUPFAM" id="SSF140356">
    <property type="entry name" value="PPK N-terminal domain-like"/>
    <property type="match status" value="1"/>
</dbReference>
<comment type="function">
    <text evidence="8 9">Catalyzes the reversible transfer of the terminal phosphate of ATP to form a long-chain polyphosphate (polyP).</text>
</comment>
<feature type="binding site" evidence="8">
    <location>
        <position position="558"/>
    </location>
    <ligand>
        <name>ATP</name>
        <dbReference type="ChEBI" id="CHEBI:30616"/>
    </ligand>
</feature>
<dbReference type="AlphaFoldDB" id="A0A432WXI7"/>
<keyword evidence="10" id="KW-0175">Coiled coil</keyword>
<comment type="PTM">
    <text evidence="8 9">An intermediate of this reaction is the autophosphorylated ppk in which a phosphate is covalently linked to a histidine residue through a N-P bond.</text>
</comment>
<protein>
    <recommendedName>
        <fullName evidence="8 9">Polyphosphate kinase</fullName>
        <ecNumber evidence="8 9">2.7.4.1</ecNumber>
    </recommendedName>
    <alternativeName>
        <fullName evidence="8">ATP-polyphosphate phosphotransferase</fullName>
    </alternativeName>
    <alternativeName>
        <fullName evidence="8">Polyphosphoric acid kinase</fullName>
    </alternativeName>
</protein>
<keyword evidence="6 8" id="KW-0067">ATP-binding</keyword>
<comment type="catalytic activity">
    <reaction evidence="8 9">
        <text>[phosphate](n) + ATP = [phosphate](n+1) + ADP</text>
        <dbReference type="Rhea" id="RHEA:19573"/>
        <dbReference type="Rhea" id="RHEA-COMP:9859"/>
        <dbReference type="Rhea" id="RHEA-COMP:14280"/>
        <dbReference type="ChEBI" id="CHEBI:16838"/>
        <dbReference type="ChEBI" id="CHEBI:30616"/>
        <dbReference type="ChEBI" id="CHEBI:456216"/>
        <dbReference type="EC" id="2.7.4.1"/>
    </reaction>
</comment>
<keyword evidence="7 8" id="KW-0460">Magnesium</keyword>
<feature type="domain" description="PLD phosphodiesterase" evidence="11">
    <location>
        <begin position="424"/>
        <end position="458"/>
    </location>
</feature>
<dbReference type="EC" id="2.7.4.1" evidence="8 9"/>
<evidence type="ECO:0000256" key="3">
    <source>
        <dbReference type="ARBA" id="ARBA00022723"/>
    </source>
</evidence>
<organism evidence="12 13">
    <name type="scientific">Aliidiomarina shirensis</name>
    <dbReference type="NCBI Taxonomy" id="1048642"/>
    <lineage>
        <taxon>Bacteria</taxon>
        <taxon>Pseudomonadati</taxon>
        <taxon>Pseudomonadota</taxon>
        <taxon>Gammaproteobacteria</taxon>
        <taxon>Alteromonadales</taxon>
        <taxon>Idiomarinaceae</taxon>
        <taxon>Aliidiomarina</taxon>
    </lineage>
</organism>
<name>A0A432WXI7_9GAMM</name>
<dbReference type="GO" id="GO:0008976">
    <property type="term" value="F:polyphosphate kinase activity"/>
    <property type="evidence" value="ECO:0007669"/>
    <property type="project" value="UniProtKB-UniRule"/>
</dbReference>
<evidence type="ECO:0000256" key="6">
    <source>
        <dbReference type="ARBA" id="ARBA00022840"/>
    </source>
</evidence>
<dbReference type="PIRSF" id="PIRSF015589">
    <property type="entry name" value="PP_kinase"/>
    <property type="match status" value="1"/>
</dbReference>
<evidence type="ECO:0000256" key="10">
    <source>
        <dbReference type="SAM" id="Coils"/>
    </source>
</evidence>
<comment type="similarity">
    <text evidence="8 9">Belongs to the polyphosphate kinase 1 (PPK1) family.</text>
</comment>
<dbReference type="PROSITE" id="PS50035">
    <property type="entry name" value="PLD"/>
    <property type="match status" value="1"/>
</dbReference>
<evidence type="ECO:0000256" key="8">
    <source>
        <dbReference type="HAMAP-Rule" id="MF_00347"/>
    </source>
</evidence>
<dbReference type="CDD" id="cd09167">
    <property type="entry name" value="PLDc_EcPPK1_C2_like"/>
    <property type="match status" value="1"/>
</dbReference>
<keyword evidence="3 8" id="KW-0479">Metal-binding</keyword>
<sequence length="686" mass="80035">MKFFAKELSWLSFNERVLQEAADRTVPVIERVRFLGIFSANMDEFFQVRVADVRREIFFAKDSEERESAQLLLKQIQEKVIALQLKFDDIQKDVVISLARKNIFILNESQLSETQREWVISYFHDKIKRYLIPLIISPKSNLLKHLKEDRIYFGVELRLATEILYAAIEVPTEEVSRFVRLPHQKSKRRKDVILLDNIIAMCLGQVLQLMFACEDIRAFSFKLTRDADYRLPHDIDQGLLERMEEGIKQREQADPVRLVYDREMPEAMLRFLCKKLHMNEYDSRVAGGSYRNTRDYQKFPNLGRKSLAYPALQTLEHPRFLRDSNVFDVISEGDVLLYFPYHKFAHVTELLRQAAYDPAVRKIQICVYRVAPNSRIMRSLMEAVHNNKQVKVTIELQARFDEEANIELAKELTDAGVHVVFGISGLKVHSKLFLIHREEENNIRRYAYIGTGNFNEKTAKVYTDFALMTCDPGVCSDVENVFAYLDAPYLRHSFNKLMISPVNLRERFVSLLEREIENAQQGKRAEILLKVNNLVDEAIIVQLYRASRMGVKIRCIVRGMCSLRAGVTGLSENIEVRSIVDRFLEHPRVYWFHNDGANKVYISSADLMTRNIDHRVEVACPLEDTEIKQQVIDIMQLQWKDNSKARVIDAEQRNEYVNRGNRKKVRSQIEIYNYLAAKARVIPPSK</sequence>
<dbReference type="SUPFAM" id="SSF143724">
    <property type="entry name" value="PHP14-like"/>
    <property type="match status" value="1"/>
</dbReference>
<keyword evidence="13" id="KW-1185">Reference proteome</keyword>
<dbReference type="InterPro" id="IPR024953">
    <property type="entry name" value="PP_kinase_middle"/>
</dbReference>
<dbReference type="GO" id="GO:0009358">
    <property type="term" value="C:polyphosphate kinase complex"/>
    <property type="evidence" value="ECO:0007669"/>
    <property type="project" value="InterPro"/>
</dbReference>
<dbReference type="GO" id="GO:0006799">
    <property type="term" value="P:polyphosphate biosynthetic process"/>
    <property type="evidence" value="ECO:0007669"/>
    <property type="project" value="UniProtKB-UniRule"/>
</dbReference>
<evidence type="ECO:0000256" key="7">
    <source>
        <dbReference type="ARBA" id="ARBA00022842"/>
    </source>
</evidence>
<dbReference type="PANTHER" id="PTHR30218">
    <property type="entry name" value="POLYPHOSPHATE KINASE"/>
    <property type="match status" value="1"/>
</dbReference>
<dbReference type="InterPro" id="IPR036832">
    <property type="entry name" value="PPK_N_dom_sf"/>
</dbReference>
<dbReference type="HAMAP" id="MF_00347">
    <property type="entry name" value="Polyphosphate_kinase"/>
    <property type="match status" value="1"/>
</dbReference>
<feature type="binding site" evidence="8">
    <location>
        <position position="586"/>
    </location>
    <ligand>
        <name>ATP</name>
        <dbReference type="ChEBI" id="CHEBI:30616"/>
    </ligand>
</feature>
<dbReference type="NCBIfam" id="TIGR03705">
    <property type="entry name" value="poly_P_kin"/>
    <property type="match status" value="1"/>
</dbReference>
<evidence type="ECO:0000256" key="9">
    <source>
        <dbReference type="RuleBase" id="RU003800"/>
    </source>
</evidence>
<dbReference type="Gene3D" id="1.20.58.310">
    <property type="entry name" value="Polyphosphate kinase N-terminal domain"/>
    <property type="match status" value="1"/>
</dbReference>
<dbReference type="Gene3D" id="3.30.1840.10">
    <property type="entry name" value="Polyphosphate kinase middle domain"/>
    <property type="match status" value="1"/>
</dbReference>
<keyword evidence="4 8" id="KW-0547">Nucleotide-binding</keyword>
<dbReference type="InterPro" id="IPR041108">
    <property type="entry name" value="PP_kinase_C_1"/>
</dbReference>
<dbReference type="FunFam" id="3.30.870.10:FF:000001">
    <property type="entry name" value="Polyphosphate kinase"/>
    <property type="match status" value="1"/>
</dbReference>
<gene>
    <name evidence="12" type="primary">ppk1</name>
    <name evidence="8" type="synonym">ppk</name>
    <name evidence="12" type="ORF">CWE13_02250</name>
</gene>
<feature type="active site" description="Phosphohistidine intermediate" evidence="8">
    <location>
        <position position="429"/>
    </location>
</feature>
<dbReference type="Pfam" id="PF17941">
    <property type="entry name" value="PP_kinase_C_1"/>
    <property type="match status" value="1"/>
</dbReference>
<evidence type="ECO:0000259" key="11">
    <source>
        <dbReference type="PROSITE" id="PS50035"/>
    </source>
</evidence>
<dbReference type="Proteomes" id="UP000286934">
    <property type="component" value="Unassembled WGS sequence"/>
</dbReference>
<dbReference type="EMBL" id="PIPP01000001">
    <property type="protein sequence ID" value="RUO38483.1"/>
    <property type="molecule type" value="Genomic_DNA"/>
</dbReference>
<evidence type="ECO:0000256" key="5">
    <source>
        <dbReference type="ARBA" id="ARBA00022777"/>
    </source>
</evidence>
<dbReference type="OrthoDB" id="9761456at2"/>
<keyword evidence="2 8" id="KW-0808">Transferase</keyword>
<dbReference type="SUPFAM" id="SSF56024">
    <property type="entry name" value="Phospholipase D/nuclease"/>
    <property type="match status" value="2"/>
</dbReference>
<dbReference type="Pfam" id="PF13090">
    <property type="entry name" value="PP_kinase_C"/>
    <property type="match status" value="1"/>
</dbReference>
<dbReference type="GO" id="GO:0046872">
    <property type="term" value="F:metal ion binding"/>
    <property type="evidence" value="ECO:0007669"/>
    <property type="project" value="UniProtKB-KW"/>
</dbReference>
<dbReference type="InterPro" id="IPR003414">
    <property type="entry name" value="PP_kinase"/>
</dbReference>
<comment type="cofactor">
    <cofactor evidence="8">
        <name>Mg(2+)</name>
        <dbReference type="ChEBI" id="CHEBI:18420"/>
    </cofactor>
</comment>
<comment type="caution">
    <text evidence="12">The sequence shown here is derived from an EMBL/GenBank/DDBJ whole genome shotgun (WGS) entry which is preliminary data.</text>
</comment>
<evidence type="ECO:0000313" key="12">
    <source>
        <dbReference type="EMBL" id="RUO38483.1"/>
    </source>
</evidence>
<feature type="coiled-coil region" evidence="10">
    <location>
        <begin position="66"/>
        <end position="93"/>
    </location>
</feature>
<evidence type="ECO:0000256" key="1">
    <source>
        <dbReference type="ARBA" id="ARBA00022553"/>
    </source>
</evidence>
<dbReference type="RefSeq" id="WP_126805702.1">
    <property type="nucleotide sequence ID" value="NZ_PIPP01000001.1"/>
</dbReference>
<dbReference type="Pfam" id="PF13089">
    <property type="entry name" value="PP_kinase_N"/>
    <property type="match status" value="1"/>
</dbReference>
<dbReference type="GO" id="GO:0005524">
    <property type="term" value="F:ATP binding"/>
    <property type="evidence" value="ECO:0007669"/>
    <property type="project" value="UniProtKB-KW"/>
</dbReference>
<keyword evidence="5 8" id="KW-0418">Kinase</keyword>
<evidence type="ECO:0000256" key="4">
    <source>
        <dbReference type="ARBA" id="ARBA00022741"/>
    </source>
</evidence>
<dbReference type="InterPro" id="IPR036830">
    <property type="entry name" value="PP_kinase_middle_dom_sf"/>
</dbReference>
<dbReference type="Pfam" id="PF02503">
    <property type="entry name" value="PP_kinase"/>
    <property type="match status" value="1"/>
</dbReference>
<feature type="binding site" evidence="8">
    <location>
        <position position="462"/>
    </location>
    <ligand>
        <name>ATP</name>
        <dbReference type="ChEBI" id="CHEBI:30616"/>
    </ligand>
</feature>
<accession>A0A432WXI7</accession>
<dbReference type="NCBIfam" id="NF003917">
    <property type="entry name" value="PRK05443.1-1"/>
    <property type="match status" value="1"/>
</dbReference>
<dbReference type="InterPro" id="IPR025200">
    <property type="entry name" value="PPK_C_dom2"/>
</dbReference>
<dbReference type="PANTHER" id="PTHR30218:SF0">
    <property type="entry name" value="POLYPHOSPHATE KINASE"/>
    <property type="match status" value="1"/>
</dbReference>
<dbReference type="InterPro" id="IPR025198">
    <property type="entry name" value="PPK_N_dom"/>
</dbReference>
<proteinExistence type="inferred from homology"/>
<feature type="binding site" evidence="8">
    <location>
        <position position="399"/>
    </location>
    <ligand>
        <name>Mg(2+)</name>
        <dbReference type="ChEBI" id="CHEBI:18420"/>
    </ligand>
</feature>
<evidence type="ECO:0000313" key="13">
    <source>
        <dbReference type="Proteomes" id="UP000286934"/>
    </source>
</evidence>
<evidence type="ECO:0000256" key="2">
    <source>
        <dbReference type="ARBA" id="ARBA00022679"/>
    </source>
</evidence>
<feature type="binding site" evidence="8">
    <location>
        <position position="41"/>
    </location>
    <ligand>
        <name>ATP</name>
        <dbReference type="ChEBI" id="CHEBI:30616"/>
    </ligand>
</feature>
<feature type="binding site" evidence="8">
    <location>
        <position position="369"/>
    </location>
    <ligand>
        <name>Mg(2+)</name>
        <dbReference type="ChEBI" id="CHEBI:18420"/>
    </ligand>
</feature>